<reference evidence="15" key="2">
    <citation type="journal article" date="2021" name="PeerJ">
        <title>Extensive microbial diversity within the chicken gut microbiome revealed by metagenomics and culture.</title>
        <authorList>
            <person name="Gilroy R."/>
            <person name="Ravi A."/>
            <person name="Getino M."/>
            <person name="Pursley I."/>
            <person name="Horton D.L."/>
            <person name="Alikhan N.F."/>
            <person name="Baker D."/>
            <person name="Gharbi K."/>
            <person name="Hall N."/>
            <person name="Watson M."/>
            <person name="Adriaenssens E.M."/>
            <person name="Foster-Nyarko E."/>
            <person name="Jarju S."/>
            <person name="Secka A."/>
            <person name="Antonio M."/>
            <person name="Oren A."/>
            <person name="Chaudhuri R.R."/>
            <person name="La Ragione R."/>
            <person name="Hildebrand F."/>
            <person name="Pallen M.J."/>
        </authorList>
    </citation>
    <scope>NUCLEOTIDE SEQUENCE</scope>
    <source>
        <strain evidence="15">ChiHcec3-6078</strain>
    </source>
</reference>
<dbReference type="InterPro" id="IPR013221">
    <property type="entry name" value="Mur_ligase_cen"/>
</dbReference>
<evidence type="ECO:0000256" key="10">
    <source>
        <dbReference type="HAMAP-Rule" id="MF_02019"/>
    </source>
</evidence>
<dbReference type="NCBIfam" id="TIGR01143">
    <property type="entry name" value="murF"/>
    <property type="match status" value="1"/>
</dbReference>
<name>A0A9D1I0T2_9FIRM</name>
<dbReference type="Proteomes" id="UP000824090">
    <property type="component" value="Unassembled WGS sequence"/>
</dbReference>
<feature type="domain" description="Mur ligase N-terminal catalytic" evidence="12">
    <location>
        <begin position="26"/>
        <end position="103"/>
    </location>
</feature>
<organism evidence="15 16">
    <name type="scientific">Candidatus Allocopromorpha excrementigallinarum</name>
    <dbReference type="NCBI Taxonomy" id="2840742"/>
    <lineage>
        <taxon>Bacteria</taxon>
        <taxon>Bacillati</taxon>
        <taxon>Bacillota</taxon>
        <taxon>Clostridia</taxon>
        <taxon>Eubacteriales</taxon>
        <taxon>Eubacteriaceae</taxon>
        <taxon>Eubacteriaceae incertae sedis</taxon>
        <taxon>Candidatus Allocopromorpha</taxon>
    </lineage>
</organism>
<dbReference type="HAMAP" id="MF_02019">
    <property type="entry name" value="MurF"/>
    <property type="match status" value="1"/>
</dbReference>
<feature type="domain" description="Mur ligase central" evidence="14">
    <location>
        <begin position="114"/>
        <end position="303"/>
    </location>
</feature>
<evidence type="ECO:0000256" key="4">
    <source>
        <dbReference type="ARBA" id="ARBA00022741"/>
    </source>
</evidence>
<feature type="domain" description="Mur ligase C-terminal" evidence="13">
    <location>
        <begin position="327"/>
        <end position="448"/>
    </location>
</feature>
<dbReference type="GO" id="GO:0047480">
    <property type="term" value="F:UDP-N-acetylmuramoyl-tripeptide-D-alanyl-D-alanine ligase activity"/>
    <property type="evidence" value="ECO:0007669"/>
    <property type="project" value="UniProtKB-UniRule"/>
</dbReference>
<evidence type="ECO:0000256" key="9">
    <source>
        <dbReference type="ARBA" id="ARBA00023316"/>
    </source>
</evidence>
<dbReference type="Pfam" id="PF02875">
    <property type="entry name" value="Mur_ligase_C"/>
    <property type="match status" value="1"/>
</dbReference>
<dbReference type="InterPro" id="IPR036565">
    <property type="entry name" value="Mur-like_cat_sf"/>
</dbReference>
<protein>
    <recommendedName>
        <fullName evidence="10 11">UDP-N-acetylmuramoyl-tripeptide--D-alanyl-D-alanine ligase</fullName>
        <ecNumber evidence="10 11">6.3.2.10</ecNumber>
    </recommendedName>
    <alternativeName>
        <fullName evidence="10">D-alanyl-D-alanine-adding enzyme</fullName>
    </alternativeName>
</protein>
<gene>
    <name evidence="10" type="primary">murF</name>
    <name evidence="15" type="ORF">IAC50_05140</name>
</gene>
<keyword evidence="7 10" id="KW-0573">Peptidoglycan synthesis</keyword>
<sequence length="462" mass="50172">MKKITIEEATKASGGELCRRGRENYITGVRHDSRDCGKGDLFVAIKGENQDGHDYIPQALEKGCAGVMISREGSWLNEAEHSGAAVIKVEDTVRALGSLAGHYLRGLNAKKVAVTGSVGKTTVRDMIYYVLSEKYRCGRNIKNYNNEIGLPLSILRFEEDTEIVVLELGMSDFGEIDALAKMVEPDVGVITNIGMAHIEHLGSREGIFRAKMEMAPYIGGGTGKGTLVFACDNQMLTRETTKGNYRQVCVGENGKSDYIISDIRDRGVEGISFTLEHMEKTCRISLPVAGRHNAVNAAVAAAVGGVFGIDMKTAAEGLLKTKLTGSRLNIIDGPGFKIIDDTYNASPDSMKGALKVLEKSKGKRKIAILGDMYELGGDSERQHFGIGVFARGLDIDILVAIGKDAGKIAEGAEGGRADIYRYVKKEEFYDKINEMTGDGDIILVKGSRGMEMEQIVDKLLEK</sequence>
<dbReference type="Gene3D" id="3.40.1190.10">
    <property type="entry name" value="Mur-like, catalytic domain"/>
    <property type="match status" value="1"/>
</dbReference>
<keyword evidence="3 10" id="KW-0132">Cell division</keyword>
<evidence type="ECO:0000259" key="14">
    <source>
        <dbReference type="Pfam" id="PF08245"/>
    </source>
</evidence>
<evidence type="ECO:0000256" key="2">
    <source>
        <dbReference type="ARBA" id="ARBA00022598"/>
    </source>
</evidence>
<evidence type="ECO:0000259" key="12">
    <source>
        <dbReference type="Pfam" id="PF01225"/>
    </source>
</evidence>
<comment type="subcellular location">
    <subcellularLocation>
        <location evidence="10 11">Cytoplasm</location>
    </subcellularLocation>
</comment>
<comment type="caution">
    <text evidence="15">The sequence shown here is derived from an EMBL/GenBank/DDBJ whole genome shotgun (WGS) entry which is preliminary data.</text>
</comment>
<evidence type="ECO:0000256" key="8">
    <source>
        <dbReference type="ARBA" id="ARBA00023306"/>
    </source>
</evidence>
<comment type="pathway">
    <text evidence="10 11">Cell wall biogenesis; peptidoglycan biosynthesis.</text>
</comment>
<comment type="catalytic activity">
    <reaction evidence="10 11">
        <text>D-alanyl-D-alanine + UDP-N-acetyl-alpha-D-muramoyl-L-alanyl-gamma-D-glutamyl-meso-2,6-diaminopimelate + ATP = UDP-N-acetyl-alpha-D-muramoyl-L-alanyl-gamma-D-glutamyl-meso-2,6-diaminopimeloyl-D-alanyl-D-alanine + ADP + phosphate + H(+)</text>
        <dbReference type="Rhea" id="RHEA:28374"/>
        <dbReference type="ChEBI" id="CHEBI:15378"/>
        <dbReference type="ChEBI" id="CHEBI:30616"/>
        <dbReference type="ChEBI" id="CHEBI:43474"/>
        <dbReference type="ChEBI" id="CHEBI:57822"/>
        <dbReference type="ChEBI" id="CHEBI:61386"/>
        <dbReference type="ChEBI" id="CHEBI:83905"/>
        <dbReference type="ChEBI" id="CHEBI:456216"/>
        <dbReference type="EC" id="6.3.2.10"/>
    </reaction>
</comment>
<dbReference type="Gene3D" id="3.40.1390.10">
    <property type="entry name" value="MurE/MurF, N-terminal domain"/>
    <property type="match status" value="1"/>
</dbReference>
<dbReference type="InterPro" id="IPR051046">
    <property type="entry name" value="MurCDEF_CellWall_CoF430Synth"/>
</dbReference>
<keyword evidence="9 10" id="KW-0961">Cell wall biogenesis/degradation</keyword>
<dbReference type="InterPro" id="IPR035911">
    <property type="entry name" value="MurE/MurF_N"/>
</dbReference>
<keyword evidence="1 10" id="KW-0963">Cytoplasm</keyword>
<dbReference type="SUPFAM" id="SSF53623">
    <property type="entry name" value="MurD-like peptide ligases, catalytic domain"/>
    <property type="match status" value="1"/>
</dbReference>
<dbReference type="GO" id="GO:0009252">
    <property type="term" value="P:peptidoglycan biosynthetic process"/>
    <property type="evidence" value="ECO:0007669"/>
    <property type="project" value="UniProtKB-UniRule"/>
</dbReference>
<evidence type="ECO:0000313" key="15">
    <source>
        <dbReference type="EMBL" id="HIU25862.1"/>
    </source>
</evidence>
<evidence type="ECO:0000256" key="5">
    <source>
        <dbReference type="ARBA" id="ARBA00022840"/>
    </source>
</evidence>
<dbReference type="GO" id="GO:0005524">
    <property type="term" value="F:ATP binding"/>
    <property type="evidence" value="ECO:0007669"/>
    <property type="project" value="UniProtKB-UniRule"/>
</dbReference>
<keyword evidence="5 10" id="KW-0067">ATP-binding</keyword>
<evidence type="ECO:0000256" key="1">
    <source>
        <dbReference type="ARBA" id="ARBA00022490"/>
    </source>
</evidence>
<feature type="binding site" evidence="10">
    <location>
        <begin position="116"/>
        <end position="122"/>
    </location>
    <ligand>
        <name>ATP</name>
        <dbReference type="ChEBI" id="CHEBI:30616"/>
    </ligand>
</feature>
<proteinExistence type="inferred from homology"/>
<dbReference type="Pfam" id="PF01225">
    <property type="entry name" value="Mur_ligase"/>
    <property type="match status" value="1"/>
</dbReference>
<dbReference type="SUPFAM" id="SSF63418">
    <property type="entry name" value="MurE/MurF N-terminal domain"/>
    <property type="match status" value="1"/>
</dbReference>
<dbReference type="EC" id="6.3.2.10" evidence="10 11"/>
<dbReference type="GO" id="GO:0008360">
    <property type="term" value="P:regulation of cell shape"/>
    <property type="evidence" value="ECO:0007669"/>
    <property type="project" value="UniProtKB-KW"/>
</dbReference>
<evidence type="ECO:0000313" key="16">
    <source>
        <dbReference type="Proteomes" id="UP000824090"/>
    </source>
</evidence>
<dbReference type="Pfam" id="PF08245">
    <property type="entry name" value="Mur_ligase_M"/>
    <property type="match status" value="1"/>
</dbReference>
<dbReference type="GO" id="GO:0051301">
    <property type="term" value="P:cell division"/>
    <property type="evidence" value="ECO:0007669"/>
    <property type="project" value="UniProtKB-KW"/>
</dbReference>
<evidence type="ECO:0000256" key="3">
    <source>
        <dbReference type="ARBA" id="ARBA00022618"/>
    </source>
</evidence>
<dbReference type="InterPro" id="IPR036615">
    <property type="entry name" value="Mur_ligase_C_dom_sf"/>
</dbReference>
<evidence type="ECO:0000256" key="6">
    <source>
        <dbReference type="ARBA" id="ARBA00022960"/>
    </source>
</evidence>
<dbReference type="InterPro" id="IPR005863">
    <property type="entry name" value="UDP-N-AcMur_synth"/>
</dbReference>
<dbReference type="InterPro" id="IPR000713">
    <property type="entry name" value="Mur_ligase_N"/>
</dbReference>
<accession>A0A9D1I0T2</accession>
<dbReference type="GO" id="GO:0071555">
    <property type="term" value="P:cell wall organization"/>
    <property type="evidence" value="ECO:0007669"/>
    <property type="project" value="UniProtKB-KW"/>
</dbReference>
<dbReference type="AlphaFoldDB" id="A0A9D1I0T2"/>
<dbReference type="PANTHER" id="PTHR43024:SF1">
    <property type="entry name" value="UDP-N-ACETYLMURAMOYL-TRIPEPTIDE--D-ALANYL-D-ALANINE LIGASE"/>
    <property type="match status" value="1"/>
</dbReference>
<dbReference type="InterPro" id="IPR004101">
    <property type="entry name" value="Mur_ligase_C"/>
</dbReference>
<dbReference type="Gene3D" id="3.90.190.20">
    <property type="entry name" value="Mur ligase, C-terminal domain"/>
    <property type="match status" value="1"/>
</dbReference>
<keyword evidence="2 10" id="KW-0436">Ligase</keyword>
<evidence type="ECO:0000256" key="11">
    <source>
        <dbReference type="RuleBase" id="RU004136"/>
    </source>
</evidence>
<dbReference type="GO" id="GO:0005737">
    <property type="term" value="C:cytoplasm"/>
    <property type="evidence" value="ECO:0007669"/>
    <property type="project" value="UniProtKB-SubCell"/>
</dbReference>
<dbReference type="EMBL" id="DVMP01000091">
    <property type="protein sequence ID" value="HIU25862.1"/>
    <property type="molecule type" value="Genomic_DNA"/>
</dbReference>
<dbReference type="PANTHER" id="PTHR43024">
    <property type="entry name" value="UDP-N-ACETYLMURAMOYL-TRIPEPTIDE--D-ALANYL-D-ALANINE LIGASE"/>
    <property type="match status" value="1"/>
</dbReference>
<keyword evidence="4 10" id="KW-0547">Nucleotide-binding</keyword>
<comment type="similarity">
    <text evidence="10">Belongs to the MurCDEF family. MurF subfamily.</text>
</comment>
<reference evidence="15" key="1">
    <citation type="submission" date="2020-10" db="EMBL/GenBank/DDBJ databases">
        <authorList>
            <person name="Gilroy R."/>
        </authorList>
    </citation>
    <scope>NUCLEOTIDE SEQUENCE</scope>
    <source>
        <strain evidence="15">ChiHcec3-6078</strain>
    </source>
</reference>
<evidence type="ECO:0000259" key="13">
    <source>
        <dbReference type="Pfam" id="PF02875"/>
    </source>
</evidence>
<dbReference type="SUPFAM" id="SSF53244">
    <property type="entry name" value="MurD-like peptide ligases, peptide-binding domain"/>
    <property type="match status" value="1"/>
</dbReference>
<evidence type="ECO:0000256" key="7">
    <source>
        <dbReference type="ARBA" id="ARBA00022984"/>
    </source>
</evidence>
<comment type="function">
    <text evidence="10 11">Involved in cell wall formation. Catalyzes the final step in the synthesis of UDP-N-acetylmuramoyl-pentapeptide, the precursor of murein.</text>
</comment>
<keyword evidence="6 10" id="KW-0133">Cell shape</keyword>
<keyword evidence="8 10" id="KW-0131">Cell cycle</keyword>